<comment type="caution">
    <text evidence="7">The sequence shown here is derived from an EMBL/GenBank/DDBJ whole genome shotgun (WGS) entry which is preliminary data.</text>
</comment>
<dbReference type="Pfam" id="PF13181">
    <property type="entry name" value="TPR_8"/>
    <property type="match status" value="1"/>
</dbReference>
<feature type="coiled-coil region" evidence="4">
    <location>
        <begin position="399"/>
        <end position="433"/>
    </location>
</feature>
<evidence type="ECO:0000256" key="6">
    <source>
        <dbReference type="SAM" id="SignalP"/>
    </source>
</evidence>
<proteinExistence type="predicted"/>
<sequence>MRSTANWYFLTLLISLTSFAALAQSRKLDSLKNVLATLPEDTNRVNTLIVICTQQEGMHTDSVFNTAQKALALSKKIGYKSGEAYVYNYLAFACQKQGKLLKAADYLLKSTEIFKSINKTGALPALYNNLAILYAIAGEEANAVKFSNKSIALYEASGDQIDVMTAVYNLGDFYARFGRDSLALVKLQAALKISEALNENSLRPAILLGIGKVYFNQKRYPEALSIEKKALSIEPGSGNPSARYEIYIQLGKIYLALGDARQALAAAQTGLALALQADDRHYIAEGYDLSSRVNAMLHNFEKAYSDHLNFTTLNDSLRNADNLIAIEKLNYKHELDKKESEIILLNQKYDADTFKRNVFIVALIILLLIGFLLYNRFRLITNKNLAMKKKELDLYLKRLIEKSDALAQINTELESLRANISEDTTQAEKLDKVLQINILTEEDWGNFKKAFEDIYPGFFSQLRYLYPKLTMAELRLSALIKVNLNAKEIASILGISPESVKTARYRLKKKYQLADDDTLEDFINKLTSKHRPLSKPTIAE</sequence>
<dbReference type="EMBL" id="JBHTKA010000008">
    <property type="protein sequence ID" value="MFD1002192.1"/>
    <property type="molecule type" value="Genomic_DNA"/>
</dbReference>
<evidence type="ECO:0000256" key="2">
    <source>
        <dbReference type="ARBA" id="ARBA00022803"/>
    </source>
</evidence>
<dbReference type="PANTHER" id="PTHR45641">
    <property type="entry name" value="TETRATRICOPEPTIDE REPEAT PROTEIN (AFU_ORTHOLOGUE AFUA_6G03870)"/>
    <property type="match status" value="1"/>
</dbReference>
<dbReference type="Gene3D" id="1.10.10.10">
    <property type="entry name" value="Winged helix-like DNA-binding domain superfamily/Winged helix DNA-binding domain"/>
    <property type="match status" value="1"/>
</dbReference>
<feature type="repeat" description="TPR" evidence="3">
    <location>
        <begin position="204"/>
        <end position="237"/>
    </location>
</feature>
<dbReference type="SUPFAM" id="SSF48452">
    <property type="entry name" value="TPR-like"/>
    <property type="match status" value="2"/>
</dbReference>
<evidence type="ECO:0000313" key="7">
    <source>
        <dbReference type="EMBL" id="MFD1002192.1"/>
    </source>
</evidence>
<accession>A0ABW3KB21</accession>
<evidence type="ECO:0000256" key="1">
    <source>
        <dbReference type="ARBA" id="ARBA00022737"/>
    </source>
</evidence>
<dbReference type="Gene3D" id="1.25.40.10">
    <property type="entry name" value="Tetratricopeptide repeat domain"/>
    <property type="match status" value="2"/>
</dbReference>
<dbReference type="PROSITE" id="PS50005">
    <property type="entry name" value="TPR"/>
    <property type="match status" value="1"/>
</dbReference>
<feature type="transmembrane region" description="Helical" evidence="5">
    <location>
        <begin position="358"/>
        <end position="377"/>
    </location>
</feature>
<reference evidence="8" key="1">
    <citation type="journal article" date="2019" name="Int. J. Syst. Evol. Microbiol.">
        <title>The Global Catalogue of Microorganisms (GCM) 10K type strain sequencing project: providing services to taxonomists for standard genome sequencing and annotation.</title>
        <authorList>
            <consortium name="The Broad Institute Genomics Platform"/>
            <consortium name="The Broad Institute Genome Sequencing Center for Infectious Disease"/>
            <person name="Wu L."/>
            <person name="Ma J."/>
        </authorList>
    </citation>
    <scope>NUCLEOTIDE SEQUENCE [LARGE SCALE GENOMIC DNA]</scope>
    <source>
        <strain evidence="8">CCUG 58938</strain>
    </source>
</reference>
<dbReference type="PANTHER" id="PTHR45641:SF1">
    <property type="entry name" value="AAA+ ATPASE DOMAIN-CONTAINING PROTEIN"/>
    <property type="match status" value="1"/>
</dbReference>
<evidence type="ECO:0000256" key="5">
    <source>
        <dbReference type="SAM" id="Phobius"/>
    </source>
</evidence>
<organism evidence="7 8">
    <name type="scientific">Ohtaekwangia kribbensis</name>
    <dbReference type="NCBI Taxonomy" id="688913"/>
    <lineage>
        <taxon>Bacteria</taxon>
        <taxon>Pseudomonadati</taxon>
        <taxon>Bacteroidota</taxon>
        <taxon>Cytophagia</taxon>
        <taxon>Cytophagales</taxon>
        <taxon>Fulvivirgaceae</taxon>
        <taxon>Ohtaekwangia</taxon>
    </lineage>
</organism>
<feature type="chain" id="PRO_5047383406" evidence="6">
    <location>
        <begin position="24"/>
        <end position="540"/>
    </location>
</feature>
<protein>
    <submittedName>
        <fullName evidence="7">Tetratricopeptide repeat protein</fullName>
    </submittedName>
</protein>
<dbReference type="Pfam" id="PF13424">
    <property type="entry name" value="TPR_12"/>
    <property type="match status" value="1"/>
</dbReference>
<dbReference type="SUPFAM" id="SSF46894">
    <property type="entry name" value="C-terminal effector domain of the bipartite response regulators"/>
    <property type="match status" value="1"/>
</dbReference>
<keyword evidence="1" id="KW-0677">Repeat</keyword>
<dbReference type="SMART" id="SM00028">
    <property type="entry name" value="TPR"/>
    <property type="match status" value="5"/>
</dbReference>
<keyword evidence="2 3" id="KW-0802">TPR repeat</keyword>
<dbReference type="Proteomes" id="UP001597112">
    <property type="component" value="Unassembled WGS sequence"/>
</dbReference>
<keyword evidence="6" id="KW-0732">Signal</keyword>
<gene>
    <name evidence="7" type="ORF">ACFQ21_22905</name>
</gene>
<keyword evidence="5" id="KW-0812">Transmembrane</keyword>
<dbReference type="InterPro" id="IPR019734">
    <property type="entry name" value="TPR_rpt"/>
</dbReference>
<keyword evidence="5" id="KW-1133">Transmembrane helix</keyword>
<evidence type="ECO:0000256" key="4">
    <source>
        <dbReference type="SAM" id="Coils"/>
    </source>
</evidence>
<name>A0ABW3KB21_9BACT</name>
<dbReference type="InterPro" id="IPR016032">
    <property type="entry name" value="Sig_transdc_resp-reg_C-effctor"/>
</dbReference>
<dbReference type="RefSeq" id="WP_377583060.1">
    <property type="nucleotide sequence ID" value="NZ_JBHTKA010000008.1"/>
</dbReference>
<keyword evidence="5" id="KW-0472">Membrane</keyword>
<keyword evidence="8" id="KW-1185">Reference proteome</keyword>
<dbReference type="InterPro" id="IPR036388">
    <property type="entry name" value="WH-like_DNA-bd_sf"/>
</dbReference>
<evidence type="ECO:0000256" key="3">
    <source>
        <dbReference type="PROSITE-ProRule" id="PRU00339"/>
    </source>
</evidence>
<evidence type="ECO:0000313" key="8">
    <source>
        <dbReference type="Proteomes" id="UP001597112"/>
    </source>
</evidence>
<dbReference type="InterPro" id="IPR011990">
    <property type="entry name" value="TPR-like_helical_dom_sf"/>
</dbReference>
<feature type="signal peptide" evidence="6">
    <location>
        <begin position="1"/>
        <end position="23"/>
    </location>
</feature>
<keyword evidence="4" id="KW-0175">Coiled coil</keyword>